<dbReference type="eggNOG" id="COG2604">
    <property type="taxonomic scope" value="Bacteria"/>
</dbReference>
<dbReference type="EMBL" id="JH600070">
    <property type="protein sequence ID" value="EIJ43174.1"/>
    <property type="molecule type" value="Genomic_DNA"/>
</dbReference>
<dbReference type="OrthoDB" id="9146744at2"/>
<feature type="domain" description="6-hydroxymethylpterin diphosphokinase MptE-like" evidence="1">
    <location>
        <begin position="281"/>
        <end position="432"/>
    </location>
</feature>
<gene>
    <name evidence="3" type="ORF">BegalDRAFT_2320</name>
</gene>
<protein>
    <recommendedName>
        <fullName evidence="5">DUF115 domain-containing protein</fullName>
    </recommendedName>
</protein>
<dbReference type="Pfam" id="PF01973">
    <property type="entry name" value="MptE-like"/>
    <property type="match status" value="1"/>
</dbReference>
<evidence type="ECO:0008006" key="5">
    <source>
        <dbReference type="Google" id="ProtNLM"/>
    </source>
</evidence>
<evidence type="ECO:0000313" key="4">
    <source>
        <dbReference type="Proteomes" id="UP000005744"/>
    </source>
</evidence>
<dbReference type="Pfam" id="PF20157">
    <property type="entry name" value="Maf_flag10_N"/>
    <property type="match status" value="1"/>
</dbReference>
<evidence type="ECO:0000259" key="1">
    <source>
        <dbReference type="Pfam" id="PF01973"/>
    </source>
</evidence>
<dbReference type="PANTHER" id="PTHR41786:SF1">
    <property type="entry name" value="6-HYDROXYMETHYLPTERIN DIPHOSPHOKINASE MPTE-LIKE DOMAIN-CONTAINING PROTEIN"/>
    <property type="match status" value="1"/>
</dbReference>
<dbReference type="InterPro" id="IPR045376">
    <property type="entry name" value="Maf_N"/>
</dbReference>
<dbReference type="STRING" id="395493.BegalDRAFT_2320"/>
<keyword evidence="4" id="KW-1185">Reference proteome</keyword>
<dbReference type="PANTHER" id="PTHR41786">
    <property type="entry name" value="MOTILITY ACCESSORY FACTOR MAF"/>
    <property type="match status" value="1"/>
</dbReference>
<dbReference type="RefSeq" id="WP_002690133.1">
    <property type="nucleotide sequence ID" value="NZ_JH600070.1"/>
</dbReference>
<evidence type="ECO:0000259" key="2">
    <source>
        <dbReference type="Pfam" id="PF20157"/>
    </source>
</evidence>
<organism evidence="3 4">
    <name type="scientific">Beggiatoa alba B18LD</name>
    <dbReference type="NCBI Taxonomy" id="395493"/>
    <lineage>
        <taxon>Bacteria</taxon>
        <taxon>Pseudomonadati</taxon>
        <taxon>Pseudomonadota</taxon>
        <taxon>Gammaproteobacteria</taxon>
        <taxon>Thiotrichales</taxon>
        <taxon>Thiotrichaceae</taxon>
        <taxon>Beggiatoa</taxon>
    </lineage>
</organism>
<proteinExistence type="predicted"/>
<dbReference type="InterPro" id="IPR002826">
    <property type="entry name" value="MptE-like"/>
</dbReference>
<feature type="domain" description="Glycosyltransferase Maf N-terminal" evidence="2">
    <location>
        <begin position="145"/>
        <end position="200"/>
    </location>
</feature>
<dbReference type="AlphaFoldDB" id="I3CHT1"/>
<accession>I3CHT1</accession>
<evidence type="ECO:0000313" key="3">
    <source>
        <dbReference type="EMBL" id="EIJ43174.1"/>
    </source>
</evidence>
<name>I3CHT1_9GAMM</name>
<sequence>MSLRFIHELKRATAKKRMKMLFEMQEKNFNYLKPRNIDLANTIKHVGTGDFRVSITPDFLEISHIPSKALCHPDDGLYKYISELGYWHHTGWVDKLKVLHEIPIGIEHGQRVMSLAEKLHAMFPAIHQRMLAGTISLPRLADGRRFSGSTVFLGTFIGLHILQYLQTTEIRDIVIVEPDITRFSLSCFFVDYAEIEKRFGRLVLHVGADMPENPQSLLIDHSPITSTVWLRLLPAYPSDDFNNLIQRFELHWRGLSEVFVPYDREVRNLCYGARNLKNKTPINNQSPTLSDNSRIAIVASGPSLDKEMPWLKANQDKLIIFAAHSAVRALKRNGIRPDFQCSLDTELDPELLDKLELDPDIPFISYYKANPDSLKRFKTVLLVNESGKANPVHFKRPLIYTHPTTGNLMVATAAFAKPKTLYLVGLDLGFHQTSEQDHVKDYWAYQSEENTENPAEKPDLTQKEGILPAAANFPESEGKIYTQAYHNIARRSVEGQISLLNSSIKIFNLSDGVKIAGTEPCHSETLELSNYPEKNKDLALFQAAFTGEKADVWELYKTAGEQVLVTLRESLYQAMNAKKFDWLKFAQSLDSAWTSALTSCLQKEFGDLRVEAYSKLITDLLVAWYRIIIFTETPKETEQVYRQGLEVLLAVLNELEWPTELKTFEMEFSTESPENLSVTE</sequence>
<reference evidence="3 4" key="1">
    <citation type="submission" date="2011-11" db="EMBL/GenBank/DDBJ databases">
        <title>Improved High-Quality Draft sequence of Beggiatoa alba B18lD.</title>
        <authorList>
            <consortium name="US DOE Joint Genome Institute"/>
            <person name="Lucas S."/>
            <person name="Han J."/>
            <person name="Lapidus A."/>
            <person name="Cheng J.-F."/>
            <person name="Goodwin L."/>
            <person name="Pitluck S."/>
            <person name="Peters L."/>
            <person name="Mikhailova N."/>
            <person name="Held B."/>
            <person name="Detter J.C."/>
            <person name="Han C."/>
            <person name="Tapia R."/>
            <person name="Land M."/>
            <person name="Hauser L."/>
            <person name="Kyrpides N."/>
            <person name="Ivanova N."/>
            <person name="Pagani I."/>
            <person name="Samuel K."/>
            <person name="Teske A."/>
            <person name="Mueller J."/>
            <person name="Woyke T."/>
        </authorList>
    </citation>
    <scope>NUCLEOTIDE SEQUENCE [LARGE SCALE GENOMIC DNA]</scope>
    <source>
        <strain evidence="3 4">B18LD</strain>
    </source>
</reference>
<dbReference type="Proteomes" id="UP000005744">
    <property type="component" value="Unassembled WGS sequence"/>
</dbReference>
<dbReference type="HOGENOM" id="CLU_404238_0_0_6"/>